<evidence type="ECO:0000259" key="1">
    <source>
        <dbReference type="Pfam" id="PF00149"/>
    </source>
</evidence>
<dbReference type="InterPro" id="IPR029052">
    <property type="entry name" value="Metallo-depent_PP-like"/>
</dbReference>
<feature type="domain" description="Calcineurin-like phosphoesterase" evidence="1">
    <location>
        <begin position="28"/>
        <end position="169"/>
    </location>
</feature>
<dbReference type="InterPro" id="IPR004843">
    <property type="entry name" value="Calcineurin-like_PHP"/>
</dbReference>
<protein>
    <recommendedName>
        <fullName evidence="1">Calcineurin-like phosphoesterase domain-containing protein</fullName>
    </recommendedName>
</protein>
<dbReference type="Pfam" id="PF00149">
    <property type="entry name" value="Metallophos"/>
    <property type="match status" value="1"/>
</dbReference>
<feature type="non-terminal residue" evidence="2">
    <location>
        <position position="1"/>
    </location>
</feature>
<gene>
    <name evidence="2" type="ORF">S06H3_14817</name>
</gene>
<comment type="caution">
    <text evidence="2">The sequence shown here is derived from an EMBL/GenBank/DDBJ whole genome shotgun (WGS) entry which is preliminary data.</text>
</comment>
<reference evidence="2" key="1">
    <citation type="journal article" date="2014" name="Front. Microbiol.">
        <title>High frequency of phylogenetically diverse reductive dehalogenase-homologous genes in deep subseafloor sedimentary metagenomes.</title>
        <authorList>
            <person name="Kawai M."/>
            <person name="Futagami T."/>
            <person name="Toyoda A."/>
            <person name="Takaki Y."/>
            <person name="Nishi S."/>
            <person name="Hori S."/>
            <person name="Arai W."/>
            <person name="Tsubouchi T."/>
            <person name="Morono Y."/>
            <person name="Uchiyama I."/>
            <person name="Ito T."/>
            <person name="Fujiyama A."/>
            <person name="Inagaki F."/>
            <person name="Takami H."/>
        </authorList>
    </citation>
    <scope>NUCLEOTIDE SEQUENCE</scope>
    <source>
        <strain evidence="2">Expedition CK06-06</strain>
    </source>
</reference>
<organism evidence="2">
    <name type="scientific">marine sediment metagenome</name>
    <dbReference type="NCBI Taxonomy" id="412755"/>
    <lineage>
        <taxon>unclassified sequences</taxon>
        <taxon>metagenomes</taxon>
        <taxon>ecological metagenomes</taxon>
    </lineage>
</organism>
<sequence>GGSGISGALNCQAFVDCLYEKDDQLYADADYSIPVYTTPGNHDYCFNYNLKNYHRFIDKNHVDEKDRYNVTYGDVKLFFMDSGPNHYFHPKYWTDIVGDGLYKCDISWLEDKLSSCNSEKKIVLMHHPAINKRRDDGDMGGVIFRNREEFIELCETYNVDLVLAGHTHNSRVYDSDEELYDNYPINSSLYSTLYVQSDDCKQGCHYRNVSIIGNDIWLEGSEEVNVDFIDSQDIDETIISYLTFLNR</sequence>
<accession>X1LSZ9</accession>
<proteinExistence type="predicted"/>
<dbReference type="SUPFAM" id="SSF56300">
    <property type="entry name" value="Metallo-dependent phosphatases"/>
    <property type="match status" value="1"/>
</dbReference>
<dbReference type="PANTHER" id="PTHR43143">
    <property type="entry name" value="METALLOPHOSPHOESTERASE, CALCINEURIN SUPERFAMILY"/>
    <property type="match status" value="1"/>
</dbReference>
<dbReference type="PANTHER" id="PTHR43143:SF1">
    <property type="entry name" value="SERINE_THREONINE-PROTEIN PHOSPHATASE CPPED1"/>
    <property type="match status" value="1"/>
</dbReference>
<dbReference type="AlphaFoldDB" id="X1LSZ9"/>
<dbReference type="Gene3D" id="3.60.21.10">
    <property type="match status" value="1"/>
</dbReference>
<evidence type="ECO:0000313" key="2">
    <source>
        <dbReference type="EMBL" id="GAI05510.1"/>
    </source>
</evidence>
<dbReference type="InterPro" id="IPR051918">
    <property type="entry name" value="STPP_CPPED1"/>
</dbReference>
<name>X1LSZ9_9ZZZZ</name>
<dbReference type="GO" id="GO:0016787">
    <property type="term" value="F:hydrolase activity"/>
    <property type="evidence" value="ECO:0007669"/>
    <property type="project" value="InterPro"/>
</dbReference>
<dbReference type="EMBL" id="BARV01007263">
    <property type="protein sequence ID" value="GAI05510.1"/>
    <property type="molecule type" value="Genomic_DNA"/>
</dbReference>